<name>A0A4U0ULT4_9PEZI</name>
<dbReference type="EMBL" id="NAJN01003680">
    <property type="protein sequence ID" value="TKA36567.1"/>
    <property type="molecule type" value="Genomic_DNA"/>
</dbReference>
<keyword evidence="1" id="KW-1133">Transmembrane helix</keyword>
<organism evidence="2 3">
    <name type="scientific">Cryomyces minteri</name>
    <dbReference type="NCBI Taxonomy" id="331657"/>
    <lineage>
        <taxon>Eukaryota</taxon>
        <taxon>Fungi</taxon>
        <taxon>Dikarya</taxon>
        <taxon>Ascomycota</taxon>
        <taxon>Pezizomycotina</taxon>
        <taxon>Dothideomycetes</taxon>
        <taxon>Dothideomycetes incertae sedis</taxon>
        <taxon>Cryomyces</taxon>
    </lineage>
</organism>
<feature type="non-terminal residue" evidence="2">
    <location>
        <position position="95"/>
    </location>
</feature>
<feature type="transmembrane region" description="Helical" evidence="1">
    <location>
        <begin position="12"/>
        <end position="32"/>
    </location>
</feature>
<reference evidence="2 3" key="1">
    <citation type="submission" date="2017-03" db="EMBL/GenBank/DDBJ databases">
        <title>Genomes of endolithic fungi from Antarctica.</title>
        <authorList>
            <person name="Coleine C."/>
            <person name="Masonjones S."/>
            <person name="Stajich J.E."/>
        </authorList>
    </citation>
    <scope>NUCLEOTIDE SEQUENCE [LARGE SCALE GENOMIC DNA]</scope>
    <source>
        <strain evidence="2 3">CCFEE 5187</strain>
    </source>
</reference>
<evidence type="ECO:0000256" key="1">
    <source>
        <dbReference type="SAM" id="Phobius"/>
    </source>
</evidence>
<dbReference type="AlphaFoldDB" id="A0A4U0ULT4"/>
<comment type="caution">
    <text evidence="2">The sequence shown here is derived from an EMBL/GenBank/DDBJ whole genome shotgun (WGS) entry which is preliminary data.</text>
</comment>
<feature type="transmembrane region" description="Helical" evidence="1">
    <location>
        <begin position="75"/>
        <end position="94"/>
    </location>
</feature>
<evidence type="ECO:0000313" key="3">
    <source>
        <dbReference type="Proteomes" id="UP000308768"/>
    </source>
</evidence>
<accession>A0A4U0ULT4</accession>
<feature type="non-terminal residue" evidence="2">
    <location>
        <position position="1"/>
    </location>
</feature>
<dbReference type="STRING" id="331657.A0A4U0ULT4"/>
<keyword evidence="1" id="KW-0472">Membrane</keyword>
<gene>
    <name evidence="2" type="ORF">B0A49_13960</name>
</gene>
<keyword evidence="1" id="KW-0812">Transmembrane</keyword>
<evidence type="ECO:0000313" key="2">
    <source>
        <dbReference type="EMBL" id="TKA36567.1"/>
    </source>
</evidence>
<protein>
    <submittedName>
        <fullName evidence="2">Uncharacterized protein</fullName>
    </submittedName>
</protein>
<sequence length="95" mass="8843">VELGIAGGLAGVARYAGGAVAVTIYLSILGNVQATKAAVLIPEAVVGAGGTATIAAGVAAALPLGAAALMKVPGITLAIAEAGGAAFVQSYVLAV</sequence>
<dbReference type="OrthoDB" id="4161376at2759"/>
<proteinExistence type="predicted"/>
<feature type="transmembrane region" description="Helical" evidence="1">
    <location>
        <begin position="44"/>
        <end position="69"/>
    </location>
</feature>
<dbReference type="Proteomes" id="UP000308768">
    <property type="component" value="Unassembled WGS sequence"/>
</dbReference>
<keyword evidence="3" id="KW-1185">Reference proteome</keyword>